<dbReference type="EMBL" id="OZ037947">
    <property type="protein sequence ID" value="CAL1707051.1"/>
    <property type="molecule type" value="Genomic_DNA"/>
</dbReference>
<dbReference type="PANTHER" id="PTHR28524">
    <property type="entry name" value="SUCCINATE DEHYDROGENASE ASSEMBLY FACTOR 4, MITOCHONDRIAL"/>
    <property type="match status" value="1"/>
</dbReference>
<feature type="compositionally biased region" description="Basic and acidic residues" evidence="3">
    <location>
        <begin position="92"/>
        <end position="117"/>
    </location>
</feature>
<accession>A0ABP1DGT0</accession>
<comment type="similarity">
    <text evidence="1">Belongs to the SDHAF4 family.</text>
</comment>
<proteinExistence type="inferred from homology"/>
<dbReference type="PANTHER" id="PTHR28524:SF3">
    <property type="entry name" value="SUCCINATE DEHYDROGENASE ASSEMBLY FACTOR 4, MITOCHONDRIAL"/>
    <property type="match status" value="1"/>
</dbReference>
<gene>
    <name evidence="4" type="ORF">GFSPODELE1_LOCUS6168</name>
</gene>
<evidence type="ECO:0000313" key="5">
    <source>
        <dbReference type="Proteomes" id="UP001497453"/>
    </source>
</evidence>
<dbReference type="Proteomes" id="UP001497453">
    <property type="component" value="Chromosome 4"/>
</dbReference>
<dbReference type="InterPro" id="IPR012875">
    <property type="entry name" value="SDHF4"/>
</dbReference>
<dbReference type="Pfam" id="PF07896">
    <property type="entry name" value="DUF1674"/>
    <property type="match status" value="1"/>
</dbReference>
<feature type="region of interest" description="Disordered" evidence="3">
    <location>
        <begin position="15"/>
        <end position="117"/>
    </location>
</feature>
<reference evidence="5" key="1">
    <citation type="submission" date="2024-04" db="EMBL/GenBank/DDBJ databases">
        <authorList>
            <person name="Shaw F."/>
            <person name="Minotto A."/>
        </authorList>
    </citation>
    <scope>NUCLEOTIDE SEQUENCE [LARGE SCALE GENOMIC DNA]</scope>
</reference>
<evidence type="ECO:0000256" key="2">
    <source>
        <dbReference type="ARBA" id="ARBA00022170"/>
    </source>
</evidence>
<keyword evidence="5" id="KW-1185">Reference proteome</keyword>
<name>A0ABP1DGT0_9APHY</name>
<organism evidence="4 5">
    <name type="scientific">Somion occarium</name>
    <dbReference type="NCBI Taxonomy" id="3059160"/>
    <lineage>
        <taxon>Eukaryota</taxon>
        <taxon>Fungi</taxon>
        <taxon>Dikarya</taxon>
        <taxon>Basidiomycota</taxon>
        <taxon>Agaricomycotina</taxon>
        <taxon>Agaricomycetes</taxon>
        <taxon>Polyporales</taxon>
        <taxon>Cerrenaceae</taxon>
        <taxon>Somion</taxon>
    </lineage>
</organism>
<sequence>MFGIACKKITRATPLRNAVTRTMSSSPRDPLNRPSPPSLPRAQQQEFEKLFRKAQTPLAHDGSGDLAVHPDARPPVVPEFEGDVNPVTGERGGPKREPVKKWGHEGDWSHKGRVSDF</sequence>
<evidence type="ECO:0000256" key="1">
    <source>
        <dbReference type="ARBA" id="ARBA00005701"/>
    </source>
</evidence>
<evidence type="ECO:0000313" key="4">
    <source>
        <dbReference type="EMBL" id="CAL1707051.1"/>
    </source>
</evidence>
<protein>
    <recommendedName>
        <fullName evidence="2">Succinate dehydrogenase assembly factor 4, mitochondrial</fullName>
    </recommendedName>
</protein>
<evidence type="ECO:0000256" key="3">
    <source>
        <dbReference type="SAM" id="MobiDB-lite"/>
    </source>
</evidence>